<evidence type="ECO:0000256" key="1">
    <source>
        <dbReference type="ARBA" id="ARBA00022729"/>
    </source>
</evidence>
<proteinExistence type="predicted"/>
<sequence>MTDMRSQQASLNQGQAVAGFALAYLQIRNAPALAKEQKKRVEDWLKVLGRQVAASMDKNRGTSGKNNHRYWNGLSAIAAGVATGDKWLIDWGADSARIGISQIAPDGTLPLELKRAQRARDYHTFATEPLIAIAELAHTQGIDLYAENKHALARLVSRVVESFGDPSFFEKITGSKQEPYPGDGSVPGYRIAWLEIYQSRFPSPKNEALLATKRPVASSGIGGDMTLLFHDKD</sequence>
<dbReference type="GO" id="GO:0016829">
    <property type="term" value="F:lyase activity"/>
    <property type="evidence" value="ECO:0007669"/>
    <property type="project" value="UniProtKB-KW"/>
</dbReference>
<keyword evidence="1" id="KW-0732">Signal</keyword>
<organism evidence="4 5">
    <name type="scientific">Microvirga aerilata</name>
    <dbReference type="NCBI Taxonomy" id="670292"/>
    <lineage>
        <taxon>Bacteria</taxon>
        <taxon>Pseudomonadati</taxon>
        <taxon>Pseudomonadota</taxon>
        <taxon>Alphaproteobacteria</taxon>
        <taxon>Hyphomicrobiales</taxon>
        <taxon>Methylobacteriaceae</taxon>
        <taxon>Microvirga</taxon>
    </lineage>
</organism>
<gene>
    <name evidence="4" type="ORF">JKG68_20675</name>
</gene>
<comment type="caution">
    <text evidence="4">The sequence shown here is derived from an EMBL/GenBank/DDBJ whole genome shotgun (WGS) entry which is preliminary data.</text>
</comment>
<reference evidence="4" key="1">
    <citation type="submission" date="2021-01" db="EMBL/GenBank/DDBJ databases">
        <title>Microvirga sp.</title>
        <authorList>
            <person name="Kim M.K."/>
        </authorList>
    </citation>
    <scope>NUCLEOTIDE SEQUENCE</scope>
    <source>
        <strain evidence="4">5420S-16</strain>
    </source>
</reference>
<dbReference type="GO" id="GO:0042597">
    <property type="term" value="C:periplasmic space"/>
    <property type="evidence" value="ECO:0007669"/>
    <property type="project" value="InterPro"/>
</dbReference>
<dbReference type="InterPro" id="IPR008397">
    <property type="entry name" value="Alginate_lyase_dom"/>
</dbReference>
<evidence type="ECO:0000313" key="5">
    <source>
        <dbReference type="Proteomes" id="UP000605848"/>
    </source>
</evidence>
<evidence type="ECO:0000313" key="4">
    <source>
        <dbReference type="EMBL" id="MBL0406378.1"/>
    </source>
</evidence>
<accession>A0A937CY16</accession>
<keyword evidence="2 4" id="KW-0456">Lyase</keyword>
<dbReference type="InterPro" id="IPR008929">
    <property type="entry name" value="Chondroitin_lyas"/>
</dbReference>
<dbReference type="AlphaFoldDB" id="A0A937CY16"/>
<keyword evidence="5" id="KW-1185">Reference proteome</keyword>
<dbReference type="Pfam" id="PF05426">
    <property type="entry name" value="Alginate_lyase"/>
    <property type="match status" value="1"/>
</dbReference>
<name>A0A937CY16_9HYPH</name>
<evidence type="ECO:0000256" key="2">
    <source>
        <dbReference type="ARBA" id="ARBA00023239"/>
    </source>
</evidence>
<dbReference type="EMBL" id="JAEQMY010000040">
    <property type="protein sequence ID" value="MBL0406378.1"/>
    <property type="molecule type" value="Genomic_DNA"/>
</dbReference>
<feature type="domain" description="Alginate lyase" evidence="3">
    <location>
        <begin position="15"/>
        <end position="169"/>
    </location>
</feature>
<dbReference type="Gene3D" id="1.50.10.100">
    <property type="entry name" value="Chondroitin AC/alginate lyase"/>
    <property type="match status" value="1"/>
</dbReference>
<evidence type="ECO:0000259" key="3">
    <source>
        <dbReference type="Pfam" id="PF05426"/>
    </source>
</evidence>
<dbReference type="SUPFAM" id="SSF48230">
    <property type="entry name" value="Chondroitin AC/alginate lyase"/>
    <property type="match status" value="1"/>
</dbReference>
<dbReference type="Proteomes" id="UP000605848">
    <property type="component" value="Unassembled WGS sequence"/>
</dbReference>
<protein>
    <submittedName>
        <fullName evidence="4">Alginate lyase family protein</fullName>
    </submittedName>
</protein>